<gene>
    <name evidence="1" type="ORF">HNP46_005772</name>
</gene>
<name>A0A7W7KQU7_PSENT</name>
<protein>
    <submittedName>
        <fullName evidence="1">Uncharacterized protein</fullName>
    </submittedName>
</protein>
<evidence type="ECO:0000313" key="1">
    <source>
        <dbReference type="EMBL" id="MBB4866865.1"/>
    </source>
</evidence>
<reference evidence="1 2" key="1">
    <citation type="submission" date="2020-08" db="EMBL/GenBank/DDBJ databases">
        <title>Functional genomics of gut bacteria from endangered species of beetles.</title>
        <authorList>
            <person name="Carlos-Shanley C."/>
        </authorList>
    </citation>
    <scope>NUCLEOTIDE SEQUENCE [LARGE SCALE GENOMIC DNA]</scope>
    <source>
        <strain evidence="1 2">S00179</strain>
    </source>
</reference>
<comment type="caution">
    <text evidence="1">The sequence shown here is derived from an EMBL/GenBank/DDBJ whole genome shotgun (WGS) entry which is preliminary data.</text>
</comment>
<dbReference type="Proteomes" id="UP000566995">
    <property type="component" value="Unassembled WGS sequence"/>
</dbReference>
<evidence type="ECO:0000313" key="2">
    <source>
        <dbReference type="Proteomes" id="UP000566995"/>
    </source>
</evidence>
<dbReference type="AlphaFoldDB" id="A0A7W7KQU7"/>
<proteinExistence type="predicted"/>
<dbReference type="EMBL" id="JACHLI010000032">
    <property type="protein sequence ID" value="MBB4866865.1"/>
    <property type="molecule type" value="Genomic_DNA"/>
</dbReference>
<sequence>MAESISLIDSECSLQKKIAAAFELLRACAVLDPGTEDEKSELLDDIKAAEYSIEDVKDRLFERFVGASRKAVYHRLSDLVPGLYEMPESEWPAALKLPADKIEAWSDTLTPLEKYYFEHHRGHMIFHAVTLHAEFGPEPLEEAC</sequence>
<organism evidence="1 2">
    <name type="scientific">Pseudomonas nitroreducens</name>
    <dbReference type="NCBI Taxonomy" id="46680"/>
    <lineage>
        <taxon>Bacteria</taxon>
        <taxon>Pseudomonadati</taxon>
        <taxon>Pseudomonadota</taxon>
        <taxon>Gammaproteobacteria</taxon>
        <taxon>Pseudomonadales</taxon>
        <taxon>Pseudomonadaceae</taxon>
        <taxon>Pseudomonas</taxon>
    </lineage>
</organism>
<accession>A0A7W7KQU7</accession>
<dbReference type="RefSeq" id="WP_184595792.1">
    <property type="nucleotide sequence ID" value="NZ_JACHLI010000032.1"/>
</dbReference>